<evidence type="ECO:0000313" key="2">
    <source>
        <dbReference type="EMBL" id="VEW11656.1"/>
    </source>
</evidence>
<name>A0A269ZET7_9MICO</name>
<dbReference type="AlphaFoldDB" id="A0A269ZET7"/>
<evidence type="ECO:0000313" key="3">
    <source>
        <dbReference type="Proteomes" id="UP000216867"/>
    </source>
</evidence>
<dbReference type="EMBL" id="CAACXN010000014">
    <property type="protein sequence ID" value="VEW11656.1"/>
    <property type="molecule type" value="Genomic_DNA"/>
</dbReference>
<gene>
    <name evidence="1" type="ORF">B8X04_05990</name>
    <name evidence="2" type="ORF">NCTC12391_00823</name>
</gene>
<accession>A0A269ZET7</accession>
<dbReference type="Proteomes" id="UP000386281">
    <property type="component" value="Unassembled WGS sequence"/>
</dbReference>
<proteinExistence type="predicted"/>
<reference evidence="2 4" key="2">
    <citation type="submission" date="2019-02" db="EMBL/GenBank/DDBJ databases">
        <authorList>
            <consortium name="Pathogen Informatics"/>
        </authorList>
    </citation>
    <scope>NUCLEOTIDE SEQUENCE [LARGE SCALE GENOMIC DNA]</scope>
    <source>
        <strain evidence="2 4">3012STDY7078520</strain>
    </source>
</reference>
<evidence type="ECO:0000313" key="4">
    <source>
        <dbReference type="Proteomes" id="UP000386281"/>
    </source>
</evidence>
<dbReference type="EMBL" id="NCWY01000004">
    <property type="protein sequence ID" value="PAK96302.1"/>
    <property type="molecule type" value="Genomic_DNA"/>
</dbReference>
<dbReference type="Proteomes" id="UP000216867">
    <property type="component" value="Unassembled WGS sequence"/>
</dbReference>
<reference evidence="1 3" key="1">
    <citation type="submission" date="2017-04" db="EMBL/GenBank/DDBJ databases">
        <title>Kefir bacterial isolates.</title>
        <authorList>
            <person name="Kim Y."/>
            <person name="Blasche S."/>
            <person name="Patil K.R."/>
        </authorList>
    </citation>
    <scope>NUCLEOTIDE SEQUENCE [LARGE SCALE GENOMIC DNA]</scope>
    <source>
        <strain evidence="1 3">OG2</strain>
    </source>
</reference>
<sequence>MSDSATALIRALTDNLQQAPEEWTSLSMVLGFDDEKVNSALGFVFDAEGIDTVVTASPYELRSAVKEFTDDRYRAGEALPVGLLLQFDRESGRFEVTFEDTDRDRWKVIPANFDSIADDLRPTFD</sequence>
<organism evidence="1 3">
    <name type="scientific">Brevibacterium casei</name>
    <dbReference type="NCBI Taxonomy" id="33889"/>
    <lineage>
        <taxon>Bacteria</taxon>
        <taxon>Bacillati</taxon>
        <taxon>Actinomycetota</taxon>
        <taxon>Actinomycetes</taxon>
        <taxon>Micrococcales</taxon>
        <taxon>Brevibacteriaceae</taxon>
        <taxon>Brevibacterium</taxon>
    </lineage>
</organism>
<evidence type="ECO:0008006" key="5">
    <source>
        <dbReference type="Google" id="ProtNLM"/>
    </source>
</evidence>
<dbReference type="RefSeq" id="WP_095375739.1">
    <property type="nucleotide sequence ID" value="NZ_CAACXN010000014.1"/>
</dbReference>
<protein>
    <recommendedName>
        <fullName evidence="5">DUF600 domain-containing protein</fullName>
    </recommendedName>
</protein>
<evidence type="ECO:0000313" key="1">
    <source>
        <dbReference type="EMBL" id="PAK96302.1"/>
    </source>
</evidence>